<evidence type="ECO:0008006" key="11">
    <source>
        <dbReference type="Google" id="ProtNLM"/>
    </source>
</evidence>
<organism evidence="9 10">
    <name type="scientific">Coemansia biformis</name>
    <dbReference type="NCBI Taxonomy" id="1286918"/>
    <lineage>
        <taxon>Eukaryota</taxon>
        <taxon>Fungi</taxon>
        <taxon>Fungi incertae sedis</taxon>
        <taxon>Zoopagomycota</taxon>
        <taxon>Kickxellomycotina</taxon>
        <taxon>Kickxellomycetes</taxon>
        <taxon>Kickxellales</taxon>
        <taxon>Kickxellaceae</taxon>
        <taxon>Coemansia</taxon>
    </lineage>
</organism>
<dbReference type="GO" id="GO:0015184">
    <property type="term" value="F:L-cystine transmembrane transporter activity"/>
    <property type="evidence" value="ECO:0007669"/>
    <property type="project" value="TreeGrafter"/>
</dbReference>
<evidence type="ECO:0000256" key="2">
    <source>
        <dbReference type="ARBA" id="ARBA00022448"/>
    </source>
</evidence>
<evidence type="ECO:0000313" key="9">
    <source>
        <dbReference type="EMBL" id="KAJ1733686.1"/>
    </source>
</evidence>
<keyword evidence="6 8" id="KW-0472">Membrane</keyword>
<dbReference type="SMART" id="SM00679">
    <property type="entry name" value="CTNS"/>
    <property type="match status" value="2"/>
</dbReference>
<comment type="subcellular location">
    <subcellularLocation>
        <location evidence="1">Endomembrane system</location>
        <topology evidence="1">Multi-pass membrane protein</topology>
    </subcellularLocation>
</comment>
<feature type="compositionally biased region" description="Low complexity" evidence="7">
    <location>
        <begin position="259"/>
        <end position="276"/>
    </location>
</feature>
<evidence type="ECO:0000256" key="3">
    <source>
        <dbReference type="ARBA" id="ARBA00022692"/>
    </source>
</evidence>
<keyword evidence="10" id="KW-1185">Reference proteome</keyword>
<feature type="transmembrane region" description="Helical" evidence="8">
    <location>
        <begin position="180"/>
        <end position="203"/>
    </location>
</feature>
<feature type="transmembrane region" description="Helical" evidence="8">
    <location>
        <begin position="223"/>
        <end position="242"/>
    </location>
</feature>
<evidence type="ECO:0000256" key="8">
    <source>
        <dbReference type="SAM" id="Phobius"/>
    </source>
</evidence>
<dbReference type="InterPro" id="IPR006603">
    <property type="entry name" value="PQ-loop_rpt"/>
</dbReference>
<proteinExistence type="predicted"/>
<accession>A0A9W8D029</accession>
<dbReference type="PANTHER" id="PTHR13131">
    <property type="entry name" value="CYSTINOSIN"/>
    <property type="match status" value="1"/>
</dbReference>
<keyword evidence="3 8" id="KW-0812">Transmembrane</keyword>
<dbReference type="GO" id="GO:0005774">
    <property type="term" value="C:vacuolar membrane"/>
    <property type="evidence" value="ECO:0007669"/>
    <property type="project" value="TreeGrafter"/>
</dbReference>
<evidence type="ECO:0000256" key="4">
    <source>
        <dbReference type="ARBA" id="ARBA00022737"/>
    </source>
</evidence>
<evidence type="ECO:0000256" key="7">
    <source>
        <dbReference type="SAM" id="MobiDB-lite"/>
    </source>
</evidence>
<keyword evidence="2" id="KW-0813">Transport</keyword>
<keyword evidence="5 8" id="KW-1133">Transmembrane helix</keyword>
<gene>
    <name evidence="9" type="ORF">LPJ61_001439</name>
</gene>
<feature type="transmembrane region" description="Helical" evidence="8">
    <location>
        <begin position="96"/>
        <end position="114"/>
    </location>
</feature>
<evidence type="ECO:0000256" key="6">
    <source>
        <dbReference type="ARBA" id="ARBA00023136"/>
    </source>
</evidence>
<dbReference type="Proteomes" id="UP001143981">
    <property type="component" value="Unassembled WGS sequence"/>
</dbReference>
<evidence type="ECO:0000313" key="10">
    <source>
        <dbReference type="Proteomes" id="UP001143981"/>
    </source>
</evidence>
<evidence type="ECO:0000256" key="5">
    <source>
        <dbReference type="ARBA" id="ARBA00022989"/>
    </source>
</evidence>
<feature type="region of interest" description="Disordered" evidence="7">
    <location>
        <begin position="251"/>
        <end position="276"/>
    </location>
</feature>
<dbReference type="GO" id="GO:0000324">
    <property type="term" value="C:fungal-type vacuole"/>
    <property type="evidence" value="ECO:0007669"/>
    <property type="project" value="TreeGrafter"/>
</dbReference>
<dbReference type="PANTHER" id="PTHR13131:SF5">
    <property type="entry name" value="CYSTINOSIN"/>
    <property type="match status" value="1"/>
</dbReference>
<dbReference type="GO" id="GO:0012505">
    <property type="term" value="C:endomembrane system"/>
    <property type="evidence" value="ECO:0007669"/>
    <property type="project" value="UniProtKB-SubCell"/>
</dbReference>
<dbReference type="AlphaFoldDB" id="A0A9W8D029"/>
<keyword evidence="4" id="KW-0677">Repeat</keyword>
<feature type="transmembrane region" description="Helical" evidence="8">
    <location>
        <begin position="51"/>
        <end position="76"/>
    </location>
</feature>
<dbReference type="InterPro" id="IPR005282">
    <property type="entry name" value="LC_transporter"/>
</dbReference>
<sequence length="276" mass="30767">MAGPETLLLSAGDTLSTVLGWTYFVAWSVSFYPQVCLNYKRKSVEGLSIDFLVYNVYGFACYAVFNSAFFFSKSIADEYARRNDGHTNLVRFNDLFFSYHALVLSLVTFAQTFYYKRAVAQESSRVARVFFYTTAAGIALSLVLSSAYTTVYLLSFVKLGCSLVKYIPQAWLNHRRQSTVGWSVHNIILDFTGGILSFMQLILDAARSGNVAEAFGNPVKLGMGLASIGFDLLFLTQHYFLYTDRYDPDDIEAQSQRHPTPSYGSTGSSNNSDGGF</sequence>
<dbReference type="OrthoDB" id="75720at2759"/>
<reference evidence="9" key="1">
    <citation type="submission" date="2022-07" db="EMBL/GenBank/DDBJ databases">
        <title>Phylogenomic reconstructions and comparative analyses of Kickxellomycotina fungi.</title>
        <authorList>
            <person name="Reynolds N.K."/>
            <person name="Stajich J.E."/>
            <person name="Barry K."/>
            <person name="Grigoriev I.V."/>
            <person name="Crous P."/>
            <person name="Smith M.E."/>
        </authorList>
    </citation>
    <scope>NUCLEOTIDE SEQUENCE</scope>
    <source>
        <strain evidence="9">BCRC 34381</strain>
    </source>
</reference>
<protein>
    <recommendedName>
        <fullName evidence="11">Cystinosin</fullName>
    </recommendedName>
</protein>
<dbReference type="NCBIfam" id="TIGR00951">
    <property type="entry name" value="2A43"/>
    <property type="match status" value="1"/>
</dbReference>
<dbReference type="EMBL" id="JANBOI010000122">
    <property type="protein sequence ID" value="KAJ1733686.1"/>
    <property type="molecule type" value="Genomic_DNA"/>
</dbReference>
<name>A0A9W8D029_9FUNG</name>
<comment type="caution">
    <text evidence="9">The sequence shown here is derived from an EMBL/GenBank/DDBJ whole genome shotgun (WGS) entry which is preliminary data.</text>
</comment>
<evidence type="ECO:0000256" key="1">
    <source>
        <dbReference type="ARBA" id="ARBA00004127"/>
    </source>
</evidence>
<dbReference type="Gene3D" id="1.20.1280.290">
    <property type="match status" value="1"/>
</dbReference>
<dbReference type="Pfam" id="PF04193">
    <property type="entry name" value="PQ-loop"/>
    <property type="match status" value="2"/>
</dbReference>